<evidence type="ECO:0000313" key="3">
    <source>
        <dbReference type="Proteomes" id="UP000324222"/>
    </source>
</evidence>
<proteinExistence type="predicted"/>
<gene>
    <name evidence="2" type="ORF">E2C01_058657</name>
</gene>
<evidence type="ECO:0000256" key="1">
    <source>
        <dbReference type="SAM" id="MobiDB-lite"/>
    </source>
</evidence>
<reference evidence="2 3" key="1">
    <citation type="submission" date="2019-05" db="EMBL/GenBank/DDBJ databases">
        <title>Another draft genome of Portunus trituberculatus and its Hox gene families provides insights of decapod evolution.</title>
        <authorList>
            <person name="Jeong J.-H."/>
            <person name="Song I."/>
            <person name="Kim S."/>
            <person name="Choi T."/>
            <person name="Kim D."/>
            <person name="Ryu S."/>
            <person name="Kim W."/>
        </authorList>
    </citation>
    <scope>NUCLEOTIDE SEQUENCE [LARGE SCALE GENOMIC DNA]</scope>
    <source>
        <tissue evidence="2">Muscle</tissue>
    </source>
</reference>
<evidence type="ECO:0000313" key="2">
    <source>
        <dbReference type="EMBL" id="MPC64539.1"/>
    </source>
</evidence>
<protein>
    <submittedName>
        <fullName evidence="2">Uncharacterized protein</fullName>
    </submittedName>
</protein>
<feature type="region of interest" description="Disordered" evidence="1">
    <location>
        <begin position="35"/>
        <end position="59"/>
    </location>
</feature>
<accession>A0A5B7H3M2</accession>
<organism evidence="2 3">
    <name type="scientific">Portunus trituberculatus</name>
    <name type="common">Swimming crab</name>
    <name type="synonym">Neptunus trituberculatus</name>
    <dbReference type="NCBI Taxonomy" id="210409"/>
    <lineage>
        <taxon>Eukaryota</taxon>
        <taxon>Metazoa</taxon>
        <taxon>Ecdysozoa</taxon>
        <taxon>Arthropoda</taxon>
        <taxon>Crustacea</taxon>
        <taxon>Multicrustacea</taxon>
        <taxon>Malacostraca</taxon>
        <taxon>Eumalacostraca</taxon>
        <taxon>Eucarida</taxon>
        <taxon>Decapoda</taxon>
        <taxon>Pleocyemata</taxon>
        <taxon>Brachyura</taxon>
        <taxon>Eubrachyura</taxon>
        <taxon>Portunoidea</taxon>
        <taxon>Portunidae</taxon>
        <taxon>Portuninae</taxon>
        <taxon>Portunus</taxon>
    </lineage>
</organism>
<feature type="region of interest" description="Disordered" evidence="1">
    <location>
        <begin position="229"/>
        <end position="263"/>
    </location>
</feature>
<comment type="caution">
    <text evidence="2">The sequence shown here is derived from an EMBL/GenBank/DDBJ whole genome shotgun (WGS) entry which is preliminary data.</text>
</comment>
<dbReference type="AlphaFoldDB" id="A0A5B7H3M2"/>
<dbReference type="Proteomes" id="UP000324222">
    <property type="component" value="Unassembled WGS sequence"/>
</dbReference>
<dbReference type="EMBL" id="VSRR010022223">
    <property type="protein sequence ID" value="MPC64539.1"/>
    <property type="molecule type" value="Genomic_DNA"/>
</dbReference>
<feature type="compositionally biased region" description="Basic and acidic residues" evidence="1">
    <location>
        <begin position="242"/>
        <end position="263"/>
    </location>
</feature>
<sequence>MSVCLHGKRPSRLLSRHRKQDWVIRPALRNADYRGLMGTRGDRSGGASGDRSASNAKFGSVTEGGRACNRCITGPPVLLLNISLTSLRCPTTTTTSLTTLCPSTPTLDTRRLAPENSGITDAAMLSLTHFRGDTIMILCRSPYRAEQPNLSLARPAAGCFSAAISVVNIMTSRNKMKKKKKQPSLQRLCNKGGHSLEWKGNGKENIFPPRDGLPAGHAACCKFEVAKETKRSRKKTGNGDEAEVRKMACGELRASVKDGTRAP</sequence>
<name>A0A5B7H3M2_PORTR</name>
<keyword evidence="3" id="KW-1185">Reference proteome</keyword>